<evidence type="ECO:0000313" key="1">
    <source>
        <dbReference type="EMBL" id="KAL3524767.1"/>
    </source>
</evidence>
<protein>
    <submittedName>
        <fullName evidence="1">Uncharacterized protein</fullName>
    </submittedName>
</protein>
<accession>A0ABD3A1U4</accession>
<evidence type="ECO:0000313" key="2">
    <source>
        <dbReference type="Proteomes" id="UP001630127"/>
    </source>
</evidence>
<proteinExistence type="predicted"/>
<keyword evidence="2" id="KW-1185">Reference proteome</keyword>
<organism evidence="1 2">
    <name type="scientific">Cinchona calisaya</name>
    <dbReference type="NCBI Taxonomy" id="153742"/>
    <lineage>
        <taxon>Eukaryota</taxon>
        <taxon>Viridiplantae</taxon>
        <taxon>Streptophyta</taxon>
        <taxon>Embryophyta</taxon>
        <taxon>Tracheophyta</taxon>
        <taxon>Spermatophyta</taxon>
        <taxon>Magnoliopsida</taxon>
        <taxon>eudicotyledons</taxon>
        <taxon>Gunneridae</taxon>
        <taxon>Pentapetalae</taxon>
        <taxon>asterids</taxon>
        <taxon>lamiids</taxon>
        <taxon>Gentianales</taxon>
        <taxon>Rubiaceae</taxon>
        <taxon>Cinchonoideae</taxon>
        <taxon>Cinchoneae</taxon>
        <taxon>Cinchona</taxon>
    </lineage>
</organism>
<gene>
    <name evidence="1" type="ORF">ACH5RR_013139</name>
</gene>
<dbReference type="EMBL" id="JBJUIK010000006">
    <property type="protein sequence ID" value="KAL3524767.1"/>
    <property type="molecule type" value="Genomic_DNA"/>
</dbReference>
<comment type="caution">
    <text evidence="1">The sequence shown here is derived from an EMBL/GenBank/DDBJ whole genome shotgun (WGS) entry which is preliminary data.</text>
</comment>
<dbReference type="Proteomes" id="UP001630127">
    <property type="component" value="Unassembled WGS sequence"/>
</dbReference>
<sequence length="175" mass="18449">MDNYQITAAQENGVDVSTVEEVAVDVAVTPDCAFVLLLHKSNIYAAAAYEKEEYMAAAQKGDGKSTTIDRVITSVTKIVGFGTAQGPSIIVATHKGKECAATAQTVSNVAITHEWAARTAQVGEFVAAKFGYETGIMAARDLAALRVENQDLAATSMEKNSAIAARIKGFDMAAE</sequence>
<name>A0ABD3A1U4_9GENT</name>
<reference evidence="1 2" key="1">
    <citation type="submission" date="2024-11" db="EMBL/GenBank/DDBJ databases">
        <title>A near-complete genome assembly of Cinchona calisaya.</title>
        <authorList>
            <person name="Lian D.C."/>
            <person name="Zhao X.W."/>
            <person name="Wei L."/>
        </authorList>
    </citation>
    <scope>NUCLEOTIDE SEQUENCE [LARGE SCALE GENOMIC DNA]</scope>
    <source>
        <tissue evidence="1">Nenye</tissue>
    </source>
</reference>
<dbReference type="AlphaFoldDB" id="A0ABD3A1U4"/>